<proteinExistence type="predicted"/>
<evidence type="ECO:0000313" key="3">
    <source>
        <dbReference type="WBParaSite" id="nRc.2.0.1.t09971-RA"/>
    </source>
</evidence>
<keyword evidence="2" id="KW-1185">Reference proteome</keyword>
<dbReference type="WBParaSite" id="nRc.2.0.1.t09971-RA">
    <property type="protein sequence ID" value="nRc.2.0.1.t09971-RA"/>
    <property type="gene ID" value="nRc.2.0.1.g09971"/>
</dbReference>
<reference evidence="3" key="1">
    <citation type="submission" date="2022-11" db="UniProtKB">
        <authorList>
            <consortium name="WormBaseParasite"/>
        </authorList>
    </citation>
    <scope>IDENTIFICATION</scope>
</reference>
<sequence>MAKHMLESGAALIQDSDIRVSVAALDHVSNIDNNTVTIDALDTPGPQQLVPISRLEPFIPCPARDTFITEAGGSHGQQMDATQQH</sequence>
<feature type="compositionally biased region" description="Polar residues" evidence="1">
    <location>
        <begin position="76"/>
        <end position="85"/>
    </location>
</feature>
<dbReference type="AlphaFoldDB" id="A0A915I7Y1"/>
<name>A0A915I7Y1_ROMCU</name>
<evidence type="ECO:0000313" key="2">
    <source>
        <dbReference type="Proteomes" id="UP000887565"/>
    </source>
</evidence>
<organism evidence="2 3">
    <name type="scientific">Romanomermis culicivorax</name>
    <name type="common">Nematode worm</name>
    <dbReference type="NCBI Taxonomy" id="13658"/>
    <lineage>
        <taxon>Eukaryota</taxon>
        <taxon>Metazoa</taxon>
        <taxon>Ecdysozoa</taxon>
        <taxon>Nematoda</taxon>
        <taxon>Enoplea</taxon>
        <taxon>Dorylaimia</taxon>
        <taxon>Mermithida</taxon>
        <taxon>Mermithoidea</taxon>
        <taxon>Mermithidae</taxon>
        <taxon>Romanomermis</taxon>
    </lineage>
</organism>
<dbReference type="Proteomes" id="UP000887565">
    <property type="component" value="Unplaced"/>
</dbReference>
<evidence type="ECO:0000256" key="1">
    <source>
        <dbReference type="SAM" id="MobiDB-lite"/>
    </source>
</evidence>
<accession>A0A915I7Y1</accession>
<feature type="region of interest" description="Disordered" evidence="1">
    <location>
        <begin position="65"/>
        <end position="85"/>
    </location>
</feature>
<protein>
    <submittedName>
        <fullName evidence="3">Uncharacterized protein</fullName>
    </submittedName>
</protein>